<keyword evidence="3" id="KW-1185">Reference proteome</keyword>
<accession>A0A7W3LZC2</accession>
<gene>
    <name evidence="2" type="ORF">HNR61_008660</name>
</gene>
<feature type="compositionally biased region" description="Pro residues" evidence="1">
    <location>
        <begin position="253"/>
        <end position="263"/>
    </location>
</feature>
<evidence type="ECO:0000313" key="3">
    <source>
        <dbReference type="Proteomes" id="UP000572680"/>
    </source>
</evidence>
<protein>
    <submittedName>
        <fullName evidence="2">Uncharacterized protein</fullName>
    </submittedName>
</protein>
<name>A0A7W3LZC2_ACTNM</name>
<dbReference type="Proteomes" id="UP000572680">
    <property type="component" value="Unassembled WGS sequence"/>
</dbReference>
<sequence length="263" mass="27638">MVLALGDLLAVAGPRCRIAQGGERGEKESPFELPVPPGTVVRRGSMSPRSGSSGRVRHRRPDGRRSAAGKALPSPTSIRTRAPVLTPTPGIDVRTFEEGWSSSGSPIRPAGGFRWSSMAGSEATRPGRTSAAAFPPKTATISSSDAAKTSSSRRSAILGAFGRGRVAGRRRPASRLWAGDPNRSSGVRTAGRRNRGPRTRSSEGRIWASSPYGRFATRTASPGAPSRHLHVTERSSGSGEAGAQPPHQRSVDAPPPWHHSPGP</sequence>
<dbReference type="AlphaFoldDB" id="A0A7W3LZC2"/>
<reference evidence="2 3" key="1">
    <citation type="submission" date="2020-08" db="EMBL/GenBank/DDBJ databases">
        <title>Genomic Encyclopedia of Type Strains, Phase IV (KMG-IV): sequencing the most valuable type-strain genomes for metagenomic binning, comparative biology and taxonomic classification.</title>
        <authorList>
            <person name="Goeker M."/>
        </authorList>
    </citation>
    <scope>NUCLEOTIDE SEQUENCE [LARGE SCALE GENOMIC DNA]</scope>
    <source>
        <strain evidence="2 3">DSM 44197</strain>
    </source>
</reference>
<evidence type="ECO:0000313" key="2">
    <source>
        <dbReference type="EMBL" id="MBA8956970.1"/>
    </source>
</evidence>
<feature type="compositionally biased region" description="Low complexity" evidence="1">
    <location>
        <begin position="40"/>
        <end position="54"/>
    </location>
</feature>
<feature type="region of interest" description="Disordered" evidence="1">
    <location>
        <begin position="18"/>
        <end position="263"/>
    </location>
</feature>
<evidence type="ECO:0000256" key="1">
    <source>
        <dbReference type="SAM" id="MobiDB-lite"/>
    </source>
</evidence>
<feature type="compositionally biased region" description="Low complexity" evidence="1">
    <location>
        <begin position="137"/>
        <end position="164"/>
    </location>
</feature>
<dbReference type="EMBL" id="JACJIA010000019">
    <property type="protein sequence ID" value="MBA8956970.1"/>
    <property type="molecule type" value="Genomic_DNA"/>
</dbReference>
<comment type="caution">
    <text evidence="2">The sequence shown here is derived from an EMBL/GenBank/DDBJ whole genome shotgun (WGS) entry which is preliminary data.</text>
</comment>
<organism evidence="2 3">
    <name type="scientific">Actinomadura namibiensis</name>
    <dbReference type="NCBI Taxonomy" id="182080"/>
    <lineage>
        <taxon>Bacteria</taxon>
        <taxon>Bacillati</taxon>
        <taxon>Actinomycetota</taxon>
        <taxon>Actinomycetes</taxon>
        <taxon>Streptosporangiales</taxon>
        <taxon>Thermomonosporaceae</taxon>
        <taxon>Actinomadura</taxon>
    </lineage>
</organism>
<proteinExistence type="predicted"/>